<organism evidence="1 2">
    <name type="scientific">Armillaria tabescens</name>
    <name type="common">Ringless honey mushroom</name>
    <name type="synonym">Agaricus tabescens</name>
    <dbReference type="NCBI Taxonomy" id="1929756"/>
    <lineage>
        <taxon>Eukaryota</taxon>
        <taxon>Fungi</taxon>
        <taxon>Dikarya</taxon>
        <taxon>Basidiomycota</taxon>
        <taxon>Agaricomycotina</taxon>
        <taxon>Agaricomycetes</taxon>
        <taxon>Agaricomycetidae</taxon>
        <taxon>Agaricales</taxon>
        <taxon>Marasmiineae</taxon>
        <taxon>Physalacriaceae</taxon>
        <taxon>Desarmillaria</taxon>
    </lineage>
</organism>
<evidence type="ECO:0000313" key="2">
    <source>
        <dbReference type="Proteomes" id="UP001175211"/>
    </source>
</evidence>
<accession>A0AA39ML55</accession>
<keyword evidence="2" id="KW-1185">Reference proteome</keyword>
<dbReference type="EMBL" id="JAUEPS010000092">
    <property type="protein sequence ID" value="KAK0438886.1"/>
    <property type="molecule type" value="Genomic_DNA"/>
</dbReference>
<reference evidence="1" key="1">
    <citation type="submission" date="2023-06" db="EMBL/GenBank/DDBJ databases">
        <authorList>
            <consortium name="Lawrence Berkeley National Laboratory"/>
            <person name="Ahrendt S."/>
            <person name="Sahu N."/>
            <person name="Indic B."/>
            <person name="Wong-Bajracharya J."/>
            <person name="Merenyi Z."/>
            <person name="Ke H.-M."/>
            <person name="Monk M."/>
            <person name="Kocsube S."/>
            <person name="Drula E."/>
            <person name="Lipzen A."/>
            <person name="Balint B."/>
            <person name="Henrissat B."/>
            <person name="Andreopoulos B."/>
            <person name="Martin F.M."/>
            <person name="Harder C.B."/>
            <person name="Rigling D."/>
            <person name="Ford K.L."/>
            <person name="Foster G.D."/>
            <person name="Pangilinan J."/>
            <person name="Papanicolaou A."/>
            <person name="Barry K."/>
            <person name="LaButti K."/>
            <person name="Viragh M."/>
            <person name="Koriabine M."/>
            <person name="Yan M."/>
            <person name="Riley R."/>
            <person name="Champramary S."/>
            <person name="Plett K.L."/>
            <person name="Tsai I.J."/>
            <person name="Slot J."/>
            <person name="Sipos G."/>
            <person name="Plett J."/>
            <person name="Nagy L.G."/>
            <person name="Grigoriev I.V."/>
        </authorList>
    </citation>
    <scope>NUCLEOTIDE SEQUENCE</scope>
    <source>
        <strain evidence="1">CCBAS 213</strain>
    </source>
</reference>
<name>A0AA39ML55_ARMTA</name>
<gene>
    <name evidence="1" type="ORF">EV420DRAFT_1486537</name>
</gene>
<sequence>MAHSTCAIQNRRRIVAWGWGEDMDIIQAKPFPPPLEEAADTTAWRLGRPERNAEAHPDQVHCTVAAAIVCCKIARKAEQKSHLRVNGVRGWVEGWMDGIALPFQRCFKFERMLDIWKGWKRWKGFVTPGTRRVGMSVGIGLNLDARFLRIVRTVGADTGGVFCRVGMSGGHHNRRQASPAAETAAAVRHTIPSVGADDSLTDAEAAADCSRHLECGVSCCSQWRGGLGLVDNKVHTLIRCNSTDRHNATAYTMTELKATRPRHRLAALGSMEVEGEVDGGAGNLEASGVRNTITTRKHVFERITCQMYKNASRVEEDSQRPW</sequence>
<proteinExistence type="predicted"/>
<dbReference type="GeneID" id="85353956"/>
<evidence type="ECO:0000313" key="1">
    <source>
        <dbReference type="EMBL" id="KAK0438886.1"/>
    </source>
</evidence>
<protein>
    <submittedName>
        <fullName evidence="1">Uncharacterized protein</fullName>
    </submittedName>
</protein>
<dbReference type="AlphaFoldDB" id="A0AA39ML55"/>
<comment type="caution">
    <text evidence="1">The sequence shown here is derived from an EMBL/GenBank/DDBJ whole genome shotgun (WGS) entry which is preliminary data.</text>
</comment>
<dbReference type="RefSeq" id="XP_060323080.1">
    <property type="nucleotide sequence ID" value="XM_060470408.1"/>
</dbReference>
<dbReference type="Proteomes" id="UP001175211">
    <property type="component" value="Unassembled WGS sequence"/>
</dbReference>